<dbReference type="AlphaFoldDB" id="A0A853CZ32"/>
<comment type="caution">
    <text evidence="1">The sequence shown here is derived from an EMBL/GenBank/DDBJ whole genome shotgun (WGS) entry which is preliminary data.</text>
</comment>
<evidence type="ECO:0000313" key="1">
    <source>
        <dbReference type="EMBL" id="NYJ25872.1"/>
    </source>
</evidence>
<gene>
    <name evidence="1" type="ORF">HNR13_004159</name>
</gene>
<dbReference type="Proteomes" id="UP000578352">
    <property type="component" value="Unassembled WGS sequence"/>
</dbReference>
<dbReference type="EMBL" id="JACCFL010000001">
    <property type="protein sequence ID" value="NYJ25872.1"/>
    <property type="molecule type" value="Genomic_DNA"/>
</dbReference>
<reference evidence="1 2" key="1">
    <citation type="submission" date="2020-07" db="EMBL/GenBank/DDBJ databases">
        <title>Sequencing the genomes of 1000 actinobacteria strains.</title>
        <authorList>
            <person name="Klenk H.-P."/>
        </authorList>
    </citation>
    <scope>NUCLEOTIDE SEQUENCE [LARGE SCALE GENOMIC DNA]</scope>
    <source>
        <strain evidence="1 2">DSM 15165</strain>
    </source>
</reference>
<organism evidence="1 2">
    <name type="scientific">Leifsonia shinshuensis</name>
    <dbReference type="NCBI Taxonomy" id="150026"/>
    <lineage>
        <taxon>Bacteria</taxon>
        <taxon>Bacillati</taxon>
        <taxon>Actinomycetota</taxon>
        <taxon>Actinomycetes</taxon>
        <taxon>Micrococcales</taxon>
        <taxon>Microbacteriaceae</taxon>
        <taxon>Leifsonia</taxon>
    </lineage>
</organism>
<name>A0A853CZ32_9MICO</name>
<evidence type="ECO:0000313" key="2">
    <source>
        <dbReference type="Proteomes" id="UP000578352"/>
    </source>
</evidence>
<protein>
    <submittedName>
        <fullName evidence="1">Uncharacterized protein</fullName>
    </submittedName>
</protein>
<proteinExistence type="predicted"/>
<accession>A0A853CZ32</accession>
<sequence>MRSTREIGIELFDGMHHLSVTVTGRPIPGHELCDILTNLEAAGGYNFGEVLSRLARGFERSLGEDETSPISVRERLVAALVRRAAEQAQQIALCLEAACCELEAMATPELQDSSHVQ</sequence>